<accession>A0A6B3R5V3</accession>
<evidence type="ECO:0000313" key="2">
    <source>
        <dbReference type="Proteomes" id="UP000478505"/>
    </source>
</evidence>
<sequence length="218" mass="25498">MRVFIPILLIPLFFNCVSTSLIKSCKNPEYPTFVPKNILVIGVTPDTETRKAFEFRTIKELNTRSVNALQSHVVFEKSFQDSKKTELEIEAQIDKLIEVGYDAILISVVKGIENNISYSGKSSKLDYRLRKFIGYFLAYQDAYFKQNFYDRYNVYTIETSLYSLKNDSDIPRIWYMTYDLVNPKDINKSINNYVKVVIKSLEKEGFISKKPREQFQLD</sequence>
<evidence type="ECO:0000313" key="1">
    <source>
        <dbReference type="EMBL" id="NEV94960.1"/>
    </source>
</evidence>
<keyword evidence="2" id="KW-1185">Reference proteome</keyword>
<name>A0A6B3R5V3_9FLAO</name>
<protein>
    <submittedName>
        <fullName evidence="1">Uncharacterized protein</fullName>
    </submittedName>
</protein>
<gene>
    <name evidence="1" type="ORF">G3567_12505</name>
</gene>
<proteinExistence type="predicted"/>
<dbReference type="Proteomes" id="UP000478505">
    <property type="component" value="Unassembled WGS sequence"/>
</dbReference>
<comment type="caution">
    <text evidence="1">The sequence shown here is derived from an EMBL/GenBank/DDBJ whole genome shotgun (WGS) entry which is preliminary data.</text>
</comment>
<dbReference type="AlphaFoldDB" id="A0A6B3R5V3"/>
<dbReference type="EMBL" id="JAAIKD010000008">
    <property type="protein sequence ID" value="NEV94960.1"/>
    <property type="molecule type" value="Genomic_DNA"/>
</dbReference>
<dbReference type="RefSeq" id="WP_164005658.1">
    <property type="nucleotide sequence ID" value="NZ_JAAIKD010000008.1"/>
</dbReference>
<reference evidence="1 2" key="1">
    <citation type="submission" date="2020-02" db="EMBL/GenBank/DDBJ databases">
        <title>Flavobacteriaceae Psychroflexus bacterium YR1-1, complete genome.</title>
        <authorList>
            <person name="Li Y."/>
            <person name="Wu S."/>
        </authorList>
    </citation>
    <scope>NUCLEOTIDE SEQUENCE [LARGE SCALE GENOMIC DNA]</scope>
    <source>
        <strain evidence="1 2">YR1-1</strain>
    </source>
</reference>
<organism evidence="1 2">
    <name type="scientific">Psychroflexus aurantiacus</name>
    <dbReference type="NCBI Taxonomy" id="2709310"/>
    <lineage>
        <taxon>Bacteria</taxon>
        <taxon>Pseudomonadati</taxon>
        <taxon>Bacteroidota</taxon>
        <taxon>Flavobacteriia</taxon>
        <taxon>Flavobacteriales</taxon>
        <taxon>Flavobacteriaceae</taxon>
        <taxon>Psychroflexus</taxon>
    </lineage>
</organism>